<feature type="transmembrane region" description="Helical" evidence="1">
    <location>
        <begin position="54"/>
        <end position="76"/>
    </location>
</feature>
<reference evidence="2 3" key="1">
    <citation type="submission" date="2011-08" db="EMBL/GenBank/DDBJ databases">
        <authorList>
            <person name="Lin Y."/>
            <person name="Hao X."/>
            <person name="Johnstone L."/>
            <person name="Miller S.J."/>
            <person name="Wei G."/>
            <person name="Rensing C."/>
        </authorList>
    </citation>
    <scope>NUCLEOTIDE SEQUENCE [LARGE SCALE GENOMIC DNA]</scope>
    <source>
        <strain evidence="2 3">K42</strain>
    </source>
</reference>
<sequence length="159" mass="15619">MVSPGFGRPVEPERREAELAWFVGHMAADGWTQVHRTPGWVLLARTEPGRGGTAMGVGAAGVATGSAVGGVGLAGALAGIGMIVFGVFLTLTIIGAVVGIPMVMAGLAVFTGGTAAATAGGAVGAAGVAVGLRGAAARDEQVHLRAWADGTGRIFAEDA</sequence>
<dbReference type="Proteomes" id="UP000004217">
    <property type="component" value="Unassembled WGS sequence"/>
</dbReference>
<evidence type="ECO:0000313" key="3">
    <source>
        <dbReference type="Proteomes" id="UP000004217"/>
    </source>
</evidence>
<protein>
    <submittedName>
        <fullName evidence="2">Uncharacterized protein</fullName>
    </submittedName>
</protein>
<keyword evidence="1" id="KW-1133">Transmembrane helix</keyword>
<dbReference type="InterPro" id="IPR035287">
    <property type="entry name" value="DUF5362"/>
</dbReference>
<keyword evidence="1" id="KW-0812">Transmembrane</keyword>
<proteinExistence type="predicted"/>
<dbReference type="EMBL" id="AGBF01000204">
    <property type="protein sequence ID" value="EGX55669.1"/>
    <property type="molecule type" value="Genomic_DNA"/>
</dbReference>
<keyword evidence="1" id="KW-0472">Membrane</keyword>
<evidence type="ECO:0000256" key="1">
    <source>
        <dbReference type="SAM" id="Phobius"/>
    </source>
</evidence>
<dbReference type="AlphaFoldDB" id="G2GLE7"/>
<organism evidence="2 3">
    <name type="scientific">Streptomyces zinciresistens K42</name>
    <dbReference type="NCBI Taxonomy" id="700597"/>
    <lineage>
        <taxon>Bacteria</taxon>
        <taxon>Bacillati</taxon>
        <taxon>Actinomycetota</taxon>
        <taxon>Actinomycetes</taxon>
        <taxon>Kitasatosporales</taxon>
        <taxon>Streptomycetaceae</taxon>
        <taxon>Streptomyces</taxon>
    </lineage>
</organism>
<evidence type="ECO:0000313" key="2">
    <source>
        <dbReference type="EMBL" id="EGX55669.1"/>
    </source>
</evidence>
<feature type="transmembrane region" description="Helical" evidence="1">
    <location>
        <begin position="116"/>
        <end position="136"/>
    </location>
</feature>
<accession>G2GLE7</accession>
<gene>
    <name evidence="2" type="ORF">SZN_31714</name>
</gene>
<feature type="transmembrane region" description="Helical" evidence="1">
    <location>
        <begin position="83"/>
        <end position="110"/>
    </location>
</feature>
<name>G2GLE7_9ACTN</name>
<dbReference type="Pfam" id="PF17319">
    <property type="entry name" value="DUF5362"/>
    <property type="match status" value="1"/>
</dbReference>
<comment type="caution">
    <text evidence="2">The sequence shown here is derived from an EMBL/GenBank/DDBJ whole genome shotgun (WGS) entry which is preliminary data.</text>
</comment>
<dbReference type="PATRIC" id="fig|700597.3.peg.6210"/>
<keyword evidence="3" id="KW-1185">Reference proteome</keyword>